<evidence type="ECO:0000256" key="1">
    <source>
        <dbReference type="SAM" id="MobiDB-lite"/>
    </source>
</evidence>
<accession>A0ABQ9NLJ9</accession>
<reference evidence="3" key="1">
    <citation type="submission" date="2022-10" db="EMBL/GenBank/DDBJ databases">
        <title>Culturing micro-colonial fungi from biological soil crusts in the Mojave desert and describing Neophaeococcomyces mojavensis, and introducing the new genera and species Taxawa tesnikishii.</title>
        <authorList>
            <person name="Kurbessoian T."/>
            <person name="Stajich J.E."/>
        </authorList>
    </citation>
    <scope>NUCLEOTIDE SEQUENCE</scope>
    <source>
        <strain evidence="3">TK_1</strain>
    </source>
</reference>
<keyword evidence="2" id="KW-0472">Membrane</keyword>
<keyword evidence="4" id="KW-1185">Reference proteome</keyword>
<keyword evidence="2" id="KW-1133">Transmembrane helix</keyword>
<dbReference type="Proteomes" id="UP001172684">
    <property type="component" value="Unassembled WGS sequence"/>
</dbReference>
<dbReference type="EMBL" id="JAPDRL010000060">
    <property type="protein sequence ID" value="KAJ9661128.1"/>
    <property type="molecule type" value="Genomic_DNA"/>
</dbReference>
<feature type="transmembrane region" description="Helical" evidence="2">
    <location>
        <begin position="240"/>
        <end position="265"/>
    </location>
</feature>
<feature type="region of interest" description="Disordered" evidence="1">
    <location>
        <begin position="341"/>
        <end position="376"/>
    </location>
</feature>
<sequence length="422" mass="46445">TVDVPGSRPGKDEPGNHVLQEEVDFVVNVEQGYNAEKGDNLNTIDVTASFRDQLDRRTVAMHHCTFRPAIFYYDLRVTSGIMSLLSSSTSKRAIELVDYINSGAPWGPTAGFVLALQDQYNGSAVFRKWSSNSWDTQLDGSVARRYMSKDPNGDGSARPTFIDPMPDIFATLDDLSLRFAMTDIPVTDPSIWLSFQPYMEENLANWLEAHPNETLATLSRPNQTVQAKQITMVPVYSSRYSYLAAALAVMLLTTTSIIPTFYGWWHLGRPMTLSPIEIANAFDAKLLKDAGSNATAEEIVKLLGSRKVQYGVSRGQELADLPPKVNITMPNVKPVMNEGAEEHDGMVSSSEGEDNPFVEGDGTSIEGDSASVEQDSAQVKHWSVCRDNASLEYVEMQGGAVSQLMMMDAADVTEPRKGEMYG</sequence>
<proteinExistence type="predicted"/>
<evidence type="ECO:0000256" key="2">
    <source>
        <dbReference type="SAM" id="Phobius"/>
    </source>
</evidence>
<comment type="caution">
    <text evidence="3">The sequence shown here is derived from an EMBL/GenBank/DDBJ whole genome shotgun (WGS) entry which is preliminary data.</text>
</comment>
<evidence type="ECO:0000313" key="4">
    <source>
        <dbReference type="Proteomes" id="UP001172684"/>
    </source>
</evidence>
<keyword evidence="2" id="KW-0812">Transmembrane</keyword>
<feature type="non-terminal residue" evidence="3">
    <location>
        <position position="1"/>
    </location>
</feature>
<dbReference type="PANTHER" id="PTHR37576:SF2">
    <property type="entry name" value="DEFECT AT LOW TEMPERATURE PROTEIN 1"/>
    <property type="match status" value="1"/>
</dbReference>
<organism evidence="3 4">
    <name type="scientific">Coniosporium apollinis</name>
    <dbReference type="NCBI Taxonomy" id="61459"/>
    <lineage>
        <taxon>Eukaryota</taxon>
        <taxon>Fungi</taxon>
        <taxon>Dikarya</taxon>
        <taxon>Ascomycota</taxon>
        <taxon>Pezizomycotina</taxon>
        <taxon>Dothideomycetes</taxon>
        <taxon>Dothideomycetes incertae sedis</taxon>
        <taxon>Coniosporium</taxon>
    </lineage>
</organism>
<dbReference type="PANTHER" id="PTHR37576">
    <property type="entry name" value="DEFECT AT LOW TEMPERATURE PROTEIN 1"/>
    <property type="match status" value="1"/>
</dbReference>
<gene>
    <name evidence="3" type="ORF">H2201_006679</name>
</gene>
<protein>
    <submittedName>
        <fullName evidence="3">Uncharacterized protein</fullName>
    </submittedName>
</protein>
<evidence type="ECO:0000313" key="3">
    <source>
        <dbReference type="EMBL" id="KAJ9661128.1"/>
    </source>
</evidence>
<name>A0ABQ9NLJ9_9PEZI</name>